<dbReference type="Pfam" id="PF00155">
    <property type="entry name" value="Aminotran_1_2"/>
    <property type="match status" value="1"/>
</dbReference>
<evidence type="ECO:0000256" key="6">
    <source>
        <dbReference type="SAM" id="MobiDB-lite"/>
    </source>
</evidence>
<proteinExistence type="inferred from homology"/>
<evidence type="ECO:0000313" key="8">
    <source>
        <dbReference type="EMBL" id="MPY65844.1"/>
    </source>
</evidence>
<evidence type="ECO:0000256" key="5">
    <source>
        <dbReference type="ARBA" id="ARBA00037974"/>
    </source>
</evidence>
<sequence>MTHPDLPIPDPPELEGPELAPEPAAASPYSSLDPATLRHPDSLKWTFYPEDVLPLWVADMDFPVASAIVEALQERLTRGLGYGQMMGDAHLIAALQDKLAGHGLTDLPKEGFSFIPGVVPGIYAAVAALSVPDEPVLTMTPIYYPFHQAITTQGRQVAAAPLQEPQESGGRWEIDWDAMEAAALGCRLLLLCHPHNPSGRVWDAEELARLRDFVLRHDLYVMSDELHADLRLSDVPFEAFAADPRVRSRTVTLTGPAKAYNTAGLGIGVMVGHDPELIKRVRGAAGGLMGHPSTLSVTAWRAALEGAGLWLQETVAYLRGNRDVMAAFVEARLPWARFSPPEATYLGWLDLRGHPRAADMGQFLLDEARVAVQGGPLFAPGEEGVRYQGCVRVNFATSRPILIEALERMTAALEREGPVGD</sequence>
<evidence type="ECO:0000313" key="9">
    <source>
        <dbReference type="Proteomes" id="UP000484842"/>
    </source>
</evidence>
<dbReference type="PANTHER" id="PTHR43525:SF1">
    <property type="entry name" value="PROTEIN MALY"/>
    <property type="match status" value="1"/>
</dbReference>
<dbReference type="PANTHER" id="PTHR43525">
    <property type="entry name" value="PROTEIN MALY"/>
    <property type="match status" value="1"/>
</dbReference>
<keyword evidence="4" id="KW-0456">Lyase</keyword>
<dbReference type="GO" id="GO:0030170">
    <property type="term" value="F:pyridoxal phosphate binding"/>
    <property type="evidence" value="ECO:0007669"/>
    <property type="project" value="InterPro"/>
</dbReference>
<dbReference type="Gene3D" id="3.90.1150.10">
    <property type="entry name" value="Aspartate Aminotransferase, domain 1"/>
    <property type="match status" value="1"/>
</dbReference>
<evidence type="ECO:0000259" key="7">
    <source>
        <dbReference type="Pfam" id="PF00155"/>
    </source>
</evidence>
<feature type="compositionally biased region" description="Low complexity" evidence="6">
    <location>
        <begin position="17"/>
        <end position="32"/>
    </location>
</feature>
<keyword evidence="8" id="KW-0808">Transferase</keyword>
<dbReference type="InterPro" id="IPR015424">
    <property type="entry name" value="PyrdxlP-dep_Trfase"/>
</dbReference>
<comment type="caution">
    <text evidence="8">The sequence shown here is derived from an EMBL/GenBank/DDBJ whole genome shotgun (WGS) entry which is preliminary data.</text>
</comment>
<evidence type="ECO:0000256" key="4">
    <source>
        <dbReference type="ARBA" id="ARBA00023239"/>
    </source>
</evidence>
<evidence type="ECO:0000256" key="3">
    <source>
        <dbReference type="ARBA" id="ARBA00022898"/>
    </source>
</evidence>
<feature type="domain" description="Aminotransferase class I/classII large" evidence="7">
    <location>
        <begin position="51"/>
        <end position="400"/>
    </location>
</feature>
<comment type="cofactor">
    <cofactor evidence="1">
        <name>pyridoxal 5'-phosphate</name>
        <dbReference type="ChEBI" id="CHEBI:597326"/>
    </cofactor>
</comment>
<evidence type="ECO:0000256" key="1">
    <source>
        <dbReference type="ARBA" id="ARBA00001933"/>
    </source>
</evidence>
<dbReference type="SUPFAM" id="SSF53383">
    <property type="entry name" value="PLP-dependent transferases"/>
    <property type="match status" value="1"/>
</dbReference>
<dbReference type="GO" id="GO:0047804">
    <property type="term" value="F:cysteine-S-conjugate beta-lyase activity"/>
    <property type="evidence" value="ECO:0007669"/>
    <property type="project" value="UniProtKB-EC"/>
</dbReference>
<dbReference type="EC" id="4.4.1.13" evidence="2"/>
<keyword evidence="9" id="KW-1185">Reference proteome</keyword>
<dbReference type="InterPro" id="IPR004839">
    <property type="entry name" value="Aminotransferase_I/II_large"/>
</dbReference>
<dbReference type="AlphaFoldDB" id="A0A7X1TQZ6"/>
<dbReference type="Gene3D" id="3.40.640.10">
    <property type="entry name" value="Type I PLP-dependent aspartate aminotransferase-like (Major domain)"/>
    <property type="match status" value="1"/>
</dbReference>
<keyword evidence="3" id="KW-0663">Pyridoxal phosphate</keyword>
<dbReference type="InterPro" id="IPR015422">
    <property type="entry name" value="PyrdxlP-dep_Trfase_small"/>
</dbReference>
<feature type="region of interest" description="Disordered" evidence="6">
    <location>
        <begin position="1"/>
        <end position="33"/>
    </location>
</feature>
<evidence type="ECO:0000256" key="2">
    <source>
        <dbReference type="ARBA" id="ARBA00012224"/>
    </source>
</evidence>
<protein>
    <recommendedName>
        <fullName evidence="2">cysteine-S-conjugate beta-lyase</fullName>
        <ecNumber evidence="2">4.4.1.13</ecNumber>
    </recommendedName>
</protein>
<keyword evidence="8" id="KW-0032">Aminotransferase</keyword>
<dbReference type="EMBL" id="WBSL01000001">
    <property type="protein sequence ID" value="MPY65844.1"/>
    <property type="molecule type" value="Genomic_DNA"/>
</dbReference>
<accession>A0A7X1TQZ6</accession>
<reference evidence="8 9" key="1">
    <citation type="submission" date="2019-10" db="EMBL/GenBank/DDBJ databases">
        <title>Deinococcus sp. isolated from soil.</title>
        <authorList>
            <person name="Li Y."/>
            <person name="Wang J."/>
        </authorList>
    </citation>
    <scope>NUCLEOTIDE SEQUENCE [LARGE SCALE GENOMIC DNA]</scope>
    <source>
        <strain evidence="8 9">SDU3-2</strain>
    </source>
</reference>
<dbReference type="RefSeq" id="WP_152869074.1">
    <property type="nucleotide sequence ID" value="NZ_WBSL01000001.1"/>
</dbReference>
<name>A0A7X1TQZ6_9DEIO</name>
<feature type="compositionally biased region" description="Pro residues" evidence="6">
    <location>
        <begin position="1"/>
        <end position="11"/>
    </location>
</feature>
<dbReference type="CDD" id="cd00609">
    <property type="entry name" value="AAT_like"/>
    <property type="match status" value="1"/>
</dbReference>
<dbReference type="InterPro" id="IPR015421">
    <property type="entry name" value="PyrdxlP-dep_Trfase_major"/>
</dbReference>
<dbReference type="GO" id="GO:0008483">
    <property type="term" value="F:transaminase activity"/>
    <property type="evidence" value="ECO:0007669"/>
    <property type="project" value="UniProtKB-KW"/>
</dbReference>
<organism evidence="8 9">
    <name type="scientific">Deinococcus terrestris</name>
    <dbReference type="NCBI Taxonomy" id="2651870"/>
    <lineage>
        <taxon>Bacteria</taxon>
        <taxon>Thermotogati</taxon>
        <taxon>Deinococcota</taxon>
        <taxon>Deinococci</taxon>
        <taxon>Deinococcales</taxon>
        <taxon>Deinococcaceae</taxon>
        <taxon>Deinococcus</taxon>
    </lineage>
</organism>
<gene>
    <name evidence="8" type="ORF">F8S09_03915</name>
</gene>
<dbReference type="InterPro" id="IPR051798">
    <property type="entry name" value="Class-II_PLP-Dep_Aminotrans"/>
</dbReference>
<comment type="similarity">
    <text evidence="5">Belongs to the class-II pyridoxal-phosphate-dependent aminotransferase family. MalY/PatB cystathionine beta-lyase subfamily.</text>
</comment>
<dbReference type="Proteomes" id="UP000484842">
    <property type="component" value="Unassembled WGS sequence"/>
</dbReference>